<dbReference type="PROSITE" id="PS00463">
    <property type="entry name" value="ZN2_CY6_FUNGAL_1"/>
    <property type="match status" value="1"/>
</dbReference>
<dbReference type="RefSeq" id="XP_019017042.1">
    <property type="nucleotide sequence ID" value="XM_019162123.1"/>
</dbReference>
<gene>
    <name evidence="4" type="ORF">PICMEDRAFT_19489</name>
</gene>
<dbReference type="Pfam" id="PF00172">
    <property type="entry name" value="Zn_clus"/>
    <property type="match status" value="1"/>
</dbReference>
<comment type="subcellular location">
    <subcellularLocation>
        <location evidence="1">Nucleus</location>
    </subcellularLocation>
</comment>
<dbReference type="OrthoDB" id="416217at2759"/>
<dbReference type="AlphaFoldDB" id="A0A1E3NIG7"/>
<dbReference type="Pfam" id="PF11951">
    <property type="entry name" value="Fungal_trans_2"/>
    <property type="match status" value="1"/>
</dbReference>
<evidence type="ECO:0000256" key="1">
    <source>
        <dbReference type="ARBA" id="ARBA00004123"/>
    </source>
</evidence>
<dbReference type="PROSITE" id="PS50048">
    <property type="entry name" value="ZN2_CY6_FUNGAL_2"/>
    <property type="match status" value="1"/>
</dbReference>
<dbReference type="GO" id="GO:0005634">
    <property type="term" value="C:nucleus"/>
    <property type="evidence" value="ECO:0007669"/>
    <property type="project" value="UniProtKB-SubCell"/>
</dbReference>
<dbReference type="GO" id="GO:0000981">
    <property type="term" value="F:DNA-binding transcription factor activity, RNA polymerase II-specific"/>
    <property type="evidence" value="ECO:0007669"/>
    <property type="project" value="InterPro"/>
</dbReference>
<dbReference type="Gene3D" id="4.10.240.10">
    <property type="entry name" value="Zn(2)-C6 fungal-type DNA-binding domain"/>
    <property type="match status" value="1"/>
</dbReference>
<feature type="non-terminal residue" evidence="4">
    <location>
        <position position="1"/>
    </location>
</feature>
<name>A0A1E3NIG7_9ASCO</name>
<dbReference type="CDD" id="cd00067">
    <property type="entry name" value="GAL4"/>
    <property type="match status" value="1"/>
</dbReference>
<dbReference type="GO" id="GO:0045944">
    <property type="term" value="P:positive regulation of transcription by RNA polymerase II"/>
    <property type="evidence" value="ECO:0007669"/>
    <property type="project" value="TreeGrafter"/>
</dbReference>
<reference evidence="4 5" key="1">
    <citation type="journal article" date="2016" name="Proc. Natl. Acad. Sci. U.S.A.">
        <title>Comparative genomics of biotechnologically important yeasts.</title>
        <authorList>
            <person name="Riley R."/>
            <person name="Haridas S."/>
            <person name="Wolfe K.H."/>
            <person name="Lopes M.R."/>
            <person name="Hittinger C.T."/>
            <person name="Goeker M."/>
            <person name="Salamov A.A."/>
            <person name="Wisecaver J.H."/>
            <person name="Long T.M."/>
            <person name="Calvey C.H."/>
            <person name="Aerts A.L."/>
            <person name="Barry K.W."/>
            <person name="Choi C."/>
            <person name="Clum A."/>
            <person name="Coughlan A.Y."/>
            <person name="Deshpande S."/>
            <person name="Douglass A.P."/>
            <person name="Hanson S.J."/>
            <person name="Klenk H.-P."/>
            <person name="LaButti K.M."/>
            <person name="Lapidus A."/>
            <person name="Lindquist E.A."/>
            <person name="Lipzen A.M."/>
            <person name="Meier-Kolthoff J.P."/>
            <person name="Ohm R.A."/>
            <person name="Otillar R.P."/>
            <person name="Pangilinan J.L."/>
            <person name="Peng Y."/>
            <person name="Rokas A."/>
            <person name="Rosa C.A."/>
            <person name="Scheuner C."/>
            <person name="Sibirny A.A."/>
            <person name="Slot J.C."/>
            <person name="Stielow J.B."/>
            <person name="Sun H."/>
            <person name="Kurtzman C.P."/>
            <person name="Blackwell M."/>
            <person name="Grigoriev I.V."/>
            <person name="Jeffries T.W."/>
        </authorList>
    </citation>
    <scope>NUCLEOTIDE SEQUENCE [LARGE SCALE GENOMIC DNA]</scope>
    <source>
        <strain evidence="4 5">NRRL Y-2026</strain>
    </source>
</reference>
<dbReference type="GeneID" id="30178810"/>
<dbReference type="SMART" id="SM00066">
    <property type="entry name" value="GAL4"/>
    <property type="match status" value="1"/>
</dbReference>
<sequence length="739" mass="83852">KKRSYSRNGCIQCKKRKFKCDEHKPTCYNCINANKECSYRQILKFKDSRSFTIEGSMLSRVGKLKKDTKLTKIIPSVGLCGPLTSAIDASPTMTAATAATKKTTIPVSKPSVDRFLDILPQVTNPASENLSTNVQSPLLSLPQSSNTPGILSQIDLENSLFSGATNLITDLNGLINSLEIDFNTLDFQTGHLLPKSSGDLSILSNYGTSRSFFKQYSHENSKAFPHPNLQSLVPFDYITMLNKTLNTKDLELLASFFNWGLNSSHVKYLKIFVTHIHLNIIPFSTNYAHNAYLRIFLQQAKHSPHLLFAILAISARFEVYQIEQRSDLPNYEEKLNYHRTFRTYYLSSCLRSLESVLHSKQTTLNNIESLLLTIQVLASDFSGHKGSQWRTHLHGAKDLLVKYCRYRPLSLELTIVWLWFYSMEVLAALTAPHGGTIHNFDEMDEFLPLTNALVHFGIVVDGKLESDIPSRFNMYLGYDETILEVFNALVYTIECIRGKDNVPKCQKFEIYERKILDSQGKSLNSNFLLSLFALIKKARTFTYMNNEPPYIVPLGKGLHPSEIIKKAFTEKDNSNFSNAADVKEENKNSDDHEKEIYFSWVDLSQQLNADAAFLRLLTLHGGVSAYGLGIKSSLVQDVVSRMIVGLYGLVRFREEAAEEIDKNYTDYQFDNRLVMVQWPLYVCGLCCIEPRHKAVIECCFSGLIDLGVGSGELSLKKLRKIWTLQKLGRFDFEKFNLFG</sequence>
<dbReference type="STRING" id="763406.A0A1E3NIG7"/>
<dbReference type="SUPFAM" id="SSF57701">
    <property type="entry name" value="Zn2/Cys6 DNA-binding domain"/>
    <property type="match status" value="1"/>
</dbReference>
<organism evidence="4 5">
    <name type="scientific">Pichia membranifaciens NRRL Y-2026</name>
    <dbReference type="NCBI Taxonomy" id="763406"/>
    <lineage>
        <taxon>Eukaryota</taxon>
        <taxon>Fungi</taxon>
        <taxon>Dikarya</taxon>
        <taxon>Ascomycota</taxon>
        <taxon>Saccharomycotina</taxon>
        <taxon>Pichiomycetes</taxon>
        <taxon>Pichiales</taxon>
        <taxon>Pichiaceae</taxon>
        <taxon>Pichia</taxon>
    </lineage>
</organism>
<evidence type="ECO:0000313" key="4">
    <source>
        <dbReference type="EMBL" id="ODQ45929.1"/>
    </source>
</evidence>
<feature type="non-terminal residue" evidence="4">
    <location>
        <position position="739"/>
    </location>
</feature>
<protein>
    <recommendedName>
        <fullName evidence="3">Zn(2)-C6 fungal-type domain-containing protein</fullName>
    </recommendedName>
</protein>
<proteinExistence type="predicted"/>
<evidence type="ECO:0000259" key="3">
    <source>
        <dbReference type="PROSITE" id="PS50048"/>
    </source>
</evidence>
<dbReference type="Proteomes" id="UP000094455">
    <property type="component" value="Unassembled WGS sequence"/>
</dbReference>
<dbReference type="PANTHER" id="PTHR37534:SF49">
    <property type="entry name" value="LYSINE BIOSYNTHESIS REGULATORY PROTEIN LYS14"/>
    <property type="match status" value="1"/>
</dbReference>
<dbReference type="InterPro" id="IPR021858">
    <property type="entry name" value="Fun_TF"/>
</dbReference>
<evidence type="ECO:0000256" key="2">
    <source>
        <dbReference type="ARBA" id="ARBA00023242"/>
    </source>
</evidence>
<dbReference type="GO" id="GO:0000976">
    <property type="term" value="F:transcription cis-regulatory region binding"/>
    <property type="evidence" value="ECO:0007669"/>
    <property type="project" value="TreeGrafter"/>
</dbReference>
<evidence type="ECO:0000313" key="5">
    <source>
        <dbReference type="Proteomes" id="UP000094455"/>
    </source>
</evidence>
<dbReference type="EMBL" id="KV454004">
    <property type="protein sequence ID" value="ODQ45929.1"/>
    <property type="molecule type" value="Genomic_DNA"/>
</dbReference>
<dbReference type="InterPro" id="IPR001138">
    <property type="entry name" value="Zn2Cys6_DnaBD"/>
</dbReference>
<feature type="domain" description="Zn(2)-C6 fungal-type" evidence="3">
    <location>
        <begin position="9"/>
        <end position="39"/>
    </location>
</feature>
<dbReference type="PANTHER" id="PTHR37534">
    <property type="entry name" value="TRANSCRIPTIONAL ACTIVATOR PROTEIN UGA3"/>
    <property type="match status" value="1"/>
</dbReference>
<keyword evidence="2" id="KW-0539">Nucleus</keyword>
<dbReference type="GO" id="GO:0008270">
    <property type="term" value="F:zinc ion binding"/>
    <property type="evidence" value="ECO:0007669"/>
    <property type="project" value="InterPro"/>
</dbReference>
<keyword evidence="5" id="KW-1185">Reference proteome</keyword>
<dbReference type="InterPro" id="IPR036864">
    <property type="entry name" value="Zn2-C6_fun-type_DNA-bd_sf"/>
</dbReference>
<accession>A0A1E3NIG7</accession>